<dbReference type="EMBL" id="RQTJ01000019">
    <property type="protein sequence ID" value="RRA93924.1"/>
    <property type="molecule type" value="Genomic_DNA"/>
</dbReference>
<keyword evidence="2" id="KW-1185">Reference proteome</keyword>
<dbReference type="OrthoDB" id="1038500at2"/>
<gene>
    <name evidence="1" type="ORF">EG242_09660</name>
</gene>
<reference evidence="1 2" key="1">
    <citation type="submission" date="2018-11" db="EMBL/GenBank/DDBJ databases">
        <title>Flavobacterium sp. nov., YIM 102796 draft genome.</title>
        <authorList>
            <person name="Li G."/>
            <person name="Jiang Y."/>
        </authorList>
    </citation>
    <scope>NUCLEOTIDE SEQUENCE [LARGE SCALE GENOMIC DNA]</scope>
    <source>
        <strain evidence="1 2">YIM 102796</strain>
    </source>
</reference>
<comment type="caution">
    <text evidence="1">The sequence shown here is derived from an EMBL/GenBank/DDBJ whole genome shotgun (WGS) entry which is preliminary data.</text>
</comment>
<dbReference type="Pfam" id="PF13595">
    <property type="entry name" value="DUF4138"/>
    <property type="match status" value="1"/>
</dbReference>
<protein>
    <submittedName>
        <fullName evidence="1">DUF4138 domain-containing protein</fullName>
    </submittedName>
</protein>
<evidence type="ECO:0000313" key="1">
    <source>
        <dbReference type="EMBL" id="RRA93924.1"/>
    </source>
</evidence>
<accession>A0A3P1AY76</accession>
<dbReference type="InterPro" id="IPR022298">
    <property type="entry name" value="Conjug_transposon_TraN"/>
</dbReference>
<name>A0A3P1AY76_9FLAO</name>
<dbReference type="AlphaFoldDB" id="A0A3P1AY76"/>
<dbReference type="RefSeq" id="WP_124899684.1">
    <property type="nucleotide sequence ID" value="NZ_RQTJ01000019.1"/>
</dbReference>
<evidence type="ECO:0000313" key="2">
    <source>
        <dbReference type="Proteomes" id="UP000268372"/>
    </source>
</evidence>
<dbReference type="Proteomes" id="UP000268372">
    <property type="component" value="Unassembled WGS sequence"/>
</dbReference>
<proteinExistence type="predicted"/>
<sequence>MIKLFTIALFFIGLEVNAQVQVLKASTDKFITVQFPSKVDFYQNSVSIHDKVGIRQVDDILFIQFLEPNVQETNLFVKTVDNKTYNFLLQYHEDPTDLTVRIGASDIMKESQSNATSLPVSSSNISQKLLNESGYIKSRNISSYKNIKVILNGIYVNSNKMYVLMRIDNNSNINYDVNAFKFYITNSKGIATSEQTVDVNILNVTPDLKVLPKGKNNIVFMFDKFSVGDDKQLLFELTEKNGDRNLSFKILASLIDNARYYN</sequence>
<organism evidence="1 2">
    <name type="scientific">Paenimyroides viscosum</name>
    <dbReference type="NCBI Taxonomy" id="2488729"/>
    <lineage>
        <taxon>Bacteria</taxon>
        <taxon>Pseudomonadati</taxon>
        <taxon>Bacteroidota</taxon>
        <taxon>Flavobacteriia</taxon>
        <taxon>Flavobacteriales</taxon>
        <taxon>Flavobacteriaceae</taxon>
        <taxon>Paenimyroides</taxon>
    </lineage>
</organism>